<dbReference type="AlphaFoldDB" id="A0A2T5CQB8"/>
<dbReference type="OrthoDB" id="9794148at2"/>
<evidence type="ECO:0000313" key="10">
    <source>
        <dbReference type="Proteomes" id="UP000285324"/>
    </source>
</evidence>
<keyword evidence="9" id="KW-0966">Cell projection</keyword>
<evidence type="ECO:0000256" key="5">
    <source>
        <dbReference type="ARBA" id="ARBA00025933"/>
    </source>
</evidence>
<keyword evidence="9" id="KW-0282">Flagellum</keyword>
<dbReference type="PANTHER" id="PTHR30435:SF2">
    <property type="entry name" value="FLAGELLAR BASAL-BODY ROD PROTEIN FLGC"/>
    <property type="match status" value="1"/>
</dbReference>
<dbReference type="InterPro" id="IPR006299">
    <property type="entry name" value="FlgC"/>
</dbReference>
<keyword evidence="4 6" id="KW-0975">Bacterial flagellum</keyword>
<keyword evidence="9" id="KW-0969">Cilium</keyword>
<dbReference type="RefSeq" id="WP_054456669.1">
    <property type="nucleotide sequence ID" value="NZ_CP061008.1"/>
</dbReference>
<dbReference type="Pfam" id="PF00460">
    <property type="entry name" value="Flg_bb_rod"/>
    <property type="match status" value="1"/>
</dbReference>
<evidence type="ECO:0000259" key="7">
    <source>
        <dbReference type="Pfam" id="PF00460"/>
    </source>
</evidence>
<comment type="similarity">
    <text evidence="2">Belongs to the flagella basal body rod proteins family.</text>
</comment>
<name>A0A2T5CQB8_ALCXX</name>
<evidence type="ECO:0000256" key="2">
    <source>
        <dbReference type="ARBA" id="ARBA00009677"/>
    </source>
</evidence>
<dbReference type="GO" id="GO:0071978">
    <property type="term" value="P:bacterial-type flagellum-dependent swarming motility"/>
    <property type="evidence" value="ECO:0007669"/>
    <property type="project" value="TreeGrafter"/>
</dbReference>
<feature type="domain" description="Flagellar basal body rod protein N-terminal" evidence="7">
    <location>
        <begin position="8"/>
        <end position="37"/>
    </location>
</feature>
<gene>
    <name evidence="9" type="primary">flgC</name>
    <name evidence="9" type="ORF">DY367_26335</name>
</gene>
<dbReference type="EMBL" id="QVXO01000056">
    <property type="protein sequence ID" value="RPJ88748.1"/>
    <property type="molecule type" value="Genomic_DNA"/>
</dbReference>
<feature type="domain" description="Flagellar basal-body/hook protein C-terminal" evidence="8">
    <location>
        <begin position="91"/>
        <end position="135"/>
    </location>
</feature>
<comment type="caution">
    <text evidence="9">The sequence shown here is derived from an EMBL/GenBank/DDBJ whole genome shotgun (WGS) entry which is preliminary data.</text>
</comment>
<evidence type="ECO:0000313" key="9">
    <source>
        <dbReference type="EMBL" id="RPJ88748.1"/>
    </source>
</evidence>
<dbReference type="NCBIfam" id="TIGR01395">
    <property type="entry name" value="FlgC"/>
    <property type="match status" value="1"/>
</dbReference>
<proteinExistence type="inferred from homology"/>
<dbReference type="Pfam" id="PF06429">
    <property type="entry name" value="Flg_bbr_C"/>
    <property type="match status" value="1"/>
</dbReference>
<comment type="subunit">
    <text evidence="5 6">The basal body constitutes a major portion of the flagellar organelle and consists of four rings (L,P,S, and M) mounted on a central rod. The rod consists of about 26 subunits of FlgG in the distal portion, and FlgB, FlgC and FlgF are thought to build up the proximal portion of the rod with about 6 subunits each.</text>
</comment>
<evidence type="ECO:0000256" key="4">
    <source>
        <dbReference type="ARBA" id="ARBA00023143"/>
    </source>
</evidence>
<organism evidence="9 10">
    <name type="scientific">Alcaligenes xylosoxydans xylosoxydans</name>
    <name type="common">Achromobacter xylosoxidans</name>
    <dbReference type="NCBI Taxonomy" id="85698"/>
    <lineage>
        <taxon>Bacteria</taxon>
        <taxon>Pseudomonadati</taxon>
        <taxon>Pseudomonadota</taxon>
        <taxon>Betaproteobacteria</taxon>
        <taxon>Burkholderiales</taxon>
        <taxon>Alcaligenaceae</taxon>
        <taxon>Achromobacter</taxon>
    </lineage>
</organism>
<dbReference type="PANTHER" id="PTHR30435">
    <property type="entry name" value="FLAGELLAR PROTEIN"/>
    <property type="match status" value="1"/>
</dbReference>
<reference evidence="9 10" key="1">
    <citation type="submission" date="2018-08" db="EMBL/GenBank/DDBJ databases">
        <title>Achromobacter xylosoxidans Genome sequencing and assembly.</title>
        <authorList>
            <person name="Wang R."/>
            <person name="Rensing C."/>
            <person name="Li Y."/>
        </authorList>
    </citation>
    <scope>NUCLEOTIDE SEQUENCE [LARGE SCALE GENOMIC DNA]</scope>
    <source>
        <strain evidence="9 10">GD003A</strain>
    </source>
</reference>
<accession>A0A2T5CQB8</accession>
<dbReference type="GeneID" id="84695780"/>
<protein>
    <recommendedName>
        <fullName evidence="3 6">Flagellar basal-body rod protein FlgC</fullName>
    </recommendedName>
</protein>
<comment type="subcellular location">
    <subcellularLocation>
        <location evidence="1 6">Bacterial flagellum basal body</location>
    </subcellularLocation>
</comment>
<dbReference type="Proteomes" id="UP000285324">
    <property type="component" value="Unassembled WGS sequence"/>
</dbReference>
<evidence type="ECO:0000256" key="3">
    <source>
        <dbReference type="ARBA" id="ARBA00017941"/>
    </source>
</evidence>
<dbReference type="PROSITE" id="PS00588">
    <property type="entry name" value="FLAGELLA_BB_ROD"/>
    <property type="match status" value="1"/>
</dbReference>
<dbReference type="GO" id="GO:0030694">
    <property type="term" value="C:bacterial-type flagellum basal body, rod"/>
    <property type="evidence" value="ECO:0007669"/>
    <property type="project" value="UniProtKB-UniRule"/>
</dbReference>
<dbReference type="InterPro" id="IPR019776">
    <property type="entry name" value="Flagellar_basal_body_rod_CS"/>
</dbReference>
<evidence type="ECO:0000259" key="8">
    <source>
        <dbReference type="Pfam" id="PF06429"/>
    </source>
</evidence>
<dbReference type="InterPro" id="IPR010930">
    <property type="entry name" value="Flg_bb/hook_C_dom"/>
</dbReference>
<dbReference type="InterPro" id="IPR001444">
    <property type="entry name" value="Flag_bb_rod_N"/>
</dbReference>
<evidence type="ECO:0000256" key="1">
    <source>
        <dbReference type="ARBA" id="ARBA00004117"/>
    </source>
</evidence>
<sequence>MSLLSIFDIAGSALSAQSQRMNVAASNMANADSVVGPDGKPYRARQVVFQVNPPAGQALGQEIGGVRVAGVVEDQSPLKQVYDPQHPMADAQGYVSMPNVDPVAETVNMIAASRSYQANVEVLNTAKALMQKTLTIGQS</sequence>
<evidence type="ECO:0000256" key="6">
    <source>
        <dbReference type="RuleBase" id="RU362062"/>
    </source>
</evidence>